<dbReference type="EMBL" id="BNCQ01000010">
    <property type="protein sequence ID" value="GIM02007.1"/>
    <property type="molecule type" value="Genomic_DNA"/>
</dbReference>
<accession>A0A8J4G817</accession>
<evidence type="ECO:0000313" key="2">
    <source>
        <dbReference type="EMBL" id="GIM02007.1"/>
    </source>
</evidence>
<reference evidence="2" key="1">
    <citation type="journal article" date="2021" name="Proc. Natl. Acad. Sci. U.S.A.">
        <title>Three genomes in the algal genus Volvox reveal the fate of a haploid sex-determining region after a transition to homothallism.</title>
        <authorList>
            <person name="Yamamoto K."/>
            <person name="Hamaji T."/>
            <person name="Kawai-Toyooka H."/>
            <person name="Matsuzaki R."/>
            <person name="Takahashi F."/>
            <person name="Nishimura Y."/>
            <person name="Kawachi M."/>
            <person name="Noguchi H."/>
            <person name="Minakuchi Y."/>
            <person name="Umen J.G."/>
            <person name="Toyoda A."/>
            <person name="Nozaki H."/>
        </authorList>
    </citation>
    <scope>NUCLEOTIDE SEQUENCE</scope>
    <source>
        <strain evidence="2">NIES-3785</strain>
    </source>
</reference>
<sequence length="124" mass="13100">MDIMDSEQLRGALTRDIFTKRPFALHNSPSLGSPVSRTSSRTGTAWSSSQKGDAASSFQKSTSAPQVTLSPLPPLSRPSPSKGASIIAVASARCLSLPRTGTPTLPTLTPRPVRHLESFSKLGL</sequence>
<feature type="region of interest" description="Disordered" evidence="1">
    <location>
        <begin position="23"/>
        <end position="83"/>
    </location>
</feature>
<name>A0A8J4G817_9CHLO</name>
<feature type="compositionally biased region" description="Polar residues" evidence="1">
    <location>
        <begin position="27"/>
        <end position="68"/>
    </location>
</feature>
<dbReference type="AlphaFoldDB" id="A0A8J4G817"/>
<gene>
    <name evidence="2" type="ORF">Vretimale_6761</name>
</gene>
<organism evidence="2 3">
    <name type="scientific">Volvox reticuliferus</name>
    <dbReference type="NCBI Taxonomy" id="1737510"/>
    <lineage>
        <taxon>Eukaryota</taxon>
        <taxon>Viridiplantae</taxon>
        <taxon>Chlorophyta</taxon>
        <taxon>core chlorophytes</taxon>
        <taxon>Chlorophyceae</taxon>
        <taxon>CS clade</taxon>
        <taxon>Chlamydomonadales</taxon>
        <taxon>Volvocaceae</taxon>
        <taxon>Volvox</taxon>
    </lineage>
</organism>
<comment type="caution">
    <text evidence="2">The sequence shown here is derived from an EMBL/GenBank/DDBJ whole genome shotgun (WGS) entry which is preliminary data.</text>
</comment>
<proteinExistence type="predicted"/>
<evidence type="ECO:0000256" key="1">
    <source>
        <dbReference type="SAM" id="MobiDB-lite"/>
    </source>
</evidence>
<dbReference type="Proteomes" id="UP000722791">
    <property type="component" value="Unassembled WGS sequence"/>
</dbReference>
<evidence type="ECO:0000313" key="3">
    <source>
        <dbReference type="Proteomes" id="UP000722791"/>
    </source>
</evidence>
<dbReference type="OrthoDB" id="545891at2759"/>
<protein>
    <submittedName>
        <fullName evidence="2">Uncharacterized protein</fullName>
    </submittedName>
</protein>